<feature type="chain" id="PRO_5041238339" evidence="1">
    <location>
        <begin position="23"/>
        <end position="144"/>
    </location>
</feature>
<gene>
    <name evidence="3" type="ORF">C7380_11444</name>
</gene>
<evidence type="ECO:0000313" key="4">
    <source>
        <dbReference type="Proteomes" id="UP000245921"/>
    </source>
</evidence>
<dbReference type="GO" id="GO:0010181">
    <property type="term" value="F:FMN binding"/>
    <property type="evidence" value="ECO:0007669"/>
    <property type="project" value="InterPro"/>
</dbReference>
<proteinExistence type="predicted"/>
<keyword evidence="4" id="KW-1185">Reference proteome</keyword>
<dbReference type="RefSeq" id="WP_158274869.1">
    <property type="nucleotide sequence ID" value="NZ_JAMHJO010000013.1"/>
</dbReference>
<dbReference type="GO" id="GO:0016020">
    <property type="term" value="C:membrane"/>
    <property type="evidence" value="ECO:0007669"/>
    <property type="project" value="InterPro"/>
</dbReference>
<keyword evidence="3" id="KW-0449">Lipoprotein</keyword>
<reference evidence="3 4" key="1">
    <citation type="submission" date="2018-05" db="EMBL/GenBank/DDBJ databases">
        <title>Genomic Encyclopedia of Type Strains, Phase IV (KMG-IV): sequencing the most valuable type-strain genomes for metagenomic binning, comparative biology and taxonomic classification.</title>
        <authorList>
            <person name="Goeker M."/>
        </authorList>
    </citation>
    <scope>NUCLEOTIDE SEQUENCE [LARGE SCALE GENOMIC DNA]</scope>
    <source>
        <strain evidence="3 4">DSM 24906</strain>
    </source>
</reference>
<comment type="caution">
    <text evidence="3">The sequence shown here is derived from an EMBL/GenBank/DDBJ whole genome shotgun (WGS) entry which is preliminary data.</text>
</comment>
<name>A0AA45HI25_9BACT</name>
<dbReference type="InterPro" id="IPR007329">
    <property type="entry name" value="FMN-bd"/>
</dbReference>
<dbReference type="AlphaFoldDB" id="A0AA45HI25"/>
<dbReference type="Pfam" id="PF04205">
    <property type="entry name" value="FMN_bind"/>
    <property type="match status" value="1"/>
</dbReference>
<dbReference type="SMART" id="SM00900">
    <property type="entry name" value="FMN_bind"/>
    <property type="match status" value="1"/>
</dbReference>
<sequence>MTSKRVFSVFLVLLLVVVSAFAAKINLKDGIYGAQASEASYGYTAFVMLEIDNGKIVKVVADEVSADGKLKSNDEGYRANMEPKTGTYPSKFYTDLAMQLLKEQNPDKVDIVSGATHATHNFVKLVKAILEDGKLGQTITVNLK</sequence>
<evidence type="ECO:0000256" key="1">
    <source>
        <dbReference type="SAM" id="SignalP"/>
    </source>
</evidence>
<protein>
    <submittedName>
        <fullName evidence="3">Major membrane immunogen (Membrane-anchored lipoprotein)</fullName>
    </submittedName>
</protein>
<evidence type="ECO:0000259" key="2">
    <source>
        <dbReference type="SMART" id="SM00900"/>
    </source>
</evidence>
<feature type="signal peptide" evidence="1">
    <location>
        <begin position="1"/>
        <end position="22"/>
    </location>
</feature>
<organism evidence="3 4">
    <name type="scientific">Oceanotoga teriensis</name>
    <dbReference type="NCBI Taxonomy" id="515440"/>
    <lineage>
        <taxon>Bacteria</taxon>
        <taxon>Thermotogati</taxon>
        <taxon>Thermotogota</taxon>
        <taxon>Thermotogae</taxon>
        <taxon>Petrotogales</taxon>
        <taxon>Petrotogaceae</taxon>
        <taxon>Oceanotoga</taxon>
    </lineage>
</organism>
<accession>A0AA45HI25</accession>
<feature type="domain" description="FMN-binding" evidence="2">
    <location>
        <begin position="42"/>
        <end position="133"/>
    </location>
</feature>
<dbReference type="Proteomes" id="UP000245921">
    <property type="component" value="Unassembled WGS sequence"/>
</dbReference>
<keyword evidence="1" id="KW-0732">Signal</keyword>
<dbReference type="Gene3D" id="3.90.1010.20">
    <property type="match status" value="1"/>
</dbReference>
<evidence type="ECO:0000313" key="3">
    <source>
        <dbReference type="EMBL" id="PWJ89641.1"/>
    </source>
</evidence>
<dbReference type="EMBL" id="QGGI01000014">
    <property type="protein sequence ID" value="PWJ89641.1"/>
    <property type="molecule type" value="Genomic_DNA"/>
</dbReference>